<evidence type="ECO:0000313" key="1">
    <source>
        <dbReference type="EMBL" id="GAA3124185.1"/>
    </source>
</evidence>
<proteinExistence type="predicted"/>
<dbReference type="Proteomes" id="UP001500320">
    <property type="component" value="Unassembled WGS sequence"/>
</dbReference>
<organism evidence="1 2">
    <name type="scientific">Planomonospora alba</name>
    <dbReference type="NCBI Taxonomy" id="161354"/>
    <lineage>
        <taxon>Bacteria</taxon>
        <taxon>Bacillati</taxon>
        <taxon>Actinomycetota</taxon>
        <taxon>Actinomycetes</taxon>
        <taxon>Streptosporangiales</taxon>
        <taxon>Streptosporangiaceae</taxon>
        <taxon>Planomonospora</taxon>
    </lineage>
</organism>
<accession>A0ABP6MSB4</accession>
<sequence length="101" mass="11223">MGEREGAVAALRAELARLGVTDACEIGDGVTLSVWLGLVVRFRDGFYRWQEGQVRQRHLGTDPTGCAIRVARRYAELQTDVPLWWEGLAKVLRRDAAQGPS</sequence>
<gene>
    <name evidence="1" type="ORF">GCM10010466_13830</name>
</gene>
<comment type="caution">
    <text evidence="1">The sequence shown here is derived from an EMBL/GenBank/DDBJ whole genome shotgun (WGS) entry which is preliminary data.</text>
</comment>
<protein>
    <submittedName>
        <fullName evidence="1">Uncharacterized protein</fullName>
    </submittedName>
</protein>
<dbReference type="RefSeq" id="WP_344857015.1">
    <property type="nucleotide sequence ID" value="NZ_BAAAUT010000008.1"/>
</dbReference>
<evidence type="ECO:0000313" key="2">
    <source>
        <dbReference type="Proteomes" id="UP001500320"/>
    </source>
</evidence>
<reference evidence="2" key="1">
    <citation type="journal article" date="2019" name="Int. J. Syst. Evol. Microbiol.">
        <title>The Global Catalogue of Microorganisms (GCM) 10K type strain sequencing project: providing services to taxonomists for standard genome sequencing and annotation.</title>
        <authorList>
            <consortium name="The Broad Institute Genomics Platform"/>
            <consortium name="The Broad Institute Genome Sequencing Center for Infectious Disease"/>
            <person name="Wu L."/>
            <person name="Ma J."/>
        </authorList>
    </citation>
    <scope>NUCLEOTIDE SEQUENCE [LARGE SCALE GENOMIC DNA]</scope>
    <source>
        <strain evidence="2">JCM 9373</strain>
    </source>
</reference>
<name>A0ABP6MSB4_9ACTN</name>
<keyword evidence="2" id="KW-1185">Reference proteome</keyword>
<dbReference type="EMBL" id="BAAAUT010000008">
    <property type="protein sequence ID" value="GAA3124185.1"/>
    <property type="molecule type" value="Genomic_DNA"/>
</dbReference>